<evidence type="ECO:0000259" key="1">
    <source>
        <dbReference type="Pfam" id="PF01261"/>
    </source>
</evidence>
<gene>
    <name evidence="2" type="ORF">SAMN02745163_00866</name>
</gene>
<dbReference type="InterPro" id="IPR013022">
    <property type="entry name" value="Xyl_isomerase-like_TIM-brl"/>
</dbReference>
<accession>A0A1M6EJA4</accession>
<protein>
    <submittedName>
        <fullName evidence="2">Sugar phosphate isomerase/epimerase</fullName>
    </submittedName>
</protein>
<sequence length="262" mass="31048">MNIGISSACFYPIIELEKSISYMKNLGFNSGEIFINTFCELEQDFLSIINEEKQKHNFTINSVHFFSSMYEPFLFDNYKKRRDDCIKVFKKICKATNFLGGKYYTFHGMRFSDFKYINRSLILDVYKELCYIASENNIKLAQENVSWCMSKDLDFLKFLKEELKGELYYTFDIKQAYKALENPMNYLDIMGKDLVNFHINDRSDKEICLLPGKGDVNYKEIFKKLNDINYKNSIIIEVYNENFKSTKEIIESKSFLENLICF</sequence>
<reference evidence="2 3" key="1">
    <citation type="submission" date="2016-11" db="EMBL/GenBank/DDBJ databases">
        <authorList>
            <person name="Jaros S."/>
            <person name="Januszkiewicz K."/>
            <person name="Wedrychowicz H."/>
        </authorList>
    </citation>
    <scope>NUCLEOTIDE SEQUENCE [LARGE SCALE GENOMIC DNA]</scope>
    <source>
        <strain evidence="2 3">DSM 21758</strain>
    </source>
</reference>
<evidence type="ECO:0000313" key="2">
    <source>
        <dbReference type="EMBL" id="SHI85511.1"/>
    </source>
</evidence>
<dbReference type="InterPro" id="IPR036237">
    <property type="entry name" value="Xyl_isomerase-like_sf"/>
</dbReference>
<dbReference type="EMBL" id="FQZB01000005">
    <property type="protein sequence ID" value="SHI85511.1"/>
    <property type="molecule type" value="Genomic_DNA"/>
</dbReference>
<organism evidence="2 3">
    <name type="scientific">Clostridium cavendishii DSM 21758</name>
    <dbReference type="NCBI Taxonomy" id="1121302"/>
    <lineage>
        <taxon>Bacteria</taxon>
        <taxon>Bacillati</taxon>
        <taxon>Bacillota</taxon>
        <taxon>Clostridia</taxon>
        <taxon>Eubacteriales</taxon>
        <taxon>Clostridiaceae</taxon>
        <taxon>Clostridium</taxon>
    </lineage>
</organism>
<dbReference type="Proteomes" id="UP000184310">
    <property type="component" value="Unassembled WGS sequence"/>
</dbReference>
<dbReference type="PANTHER" id="PTHR12110">
    <property type="entry name" value="HYDROXYPYRUVATE ISOMERASE"/>
    <property type="match status" value="1"/>
</dbReference>
<dbReference type="SUPFAM" id="SSF51658">
    <property type="entry name" value="Xylose isomerase-like"/>
    <property type="match status" value="1"/>
</dbReference>
<dbReference type="Gene3D" id="3.20.20.150">
    <property type="entry name" value="Divalent-metal-dependent TIM barrel enzymes"/>
    <property type="match status" value="1"/>
</dbReference>
<keyword evidence="3" id="KW-1185">Reference proteome</keyword>
<dbReference type="AlphaFoldDB" id="A0A1M6EJA4"/>
<evidence type="ECO:0000313" key="3">
    <source>
        <dbReference type="Proteomes" id="UP000184310"/>
    </source>
</evidence>
<keyword evidence="2" id="KW-0413">Isomerase</keyword>
<dbReference type="PANTHER" id="PTHR12110:SF21">
    <property type="entry name" value="XYLOSE ISOMERASE-LIKE TIM BARREL DOMAIN-CONTAINING PROTEIN"/>
    <property type="match status" value="1"/>
</dbReference>
<feature type="domain" description="Xylose isomerase-like TIM barrel" evidence="1">
    <location>
        <begin position="23"/>
        <end position="258"/>
    </location>
</feature>
<dbReference type="OrthoDB" id="148059at2"/>
<dbReference type="GO" id="GO:0016853">
    <property type="term" value="F:isomerase activity"/>
    <property type="evidence" value="ECO:0007669"/>
    <property type="project" value="UniProtKB-KW"/>
</dbReference>
<name>A0A1M6EJA4_9CLOT</name>
<proteinExistence type="predicted"/>
<dbReference type="STRING" id="1121302.SAMN02745163_00866"/>
<dbReference type="RefSeq" id="WP_072985450.1">
    <property type="nucleotide sequence ID" value="NZ_FQZB01000005.1"/>
</dbReference>
<dbReference type="InterPro" id="IPR050312">
    <property type="entry name" value="IolE/XylAMocC-like"/>
</dbReference>
<dbReference type="Pfam" id="PF01261">
    <property type="entry name" value="AP_endonuc_2"/>
    <property type="match status" value="1"/>
</dbReference>